<sequence>MDAANGPSLRLRGGVNNNCENKKHELNLCTSAMSPETQRLLPPVTETIMTKPFPIRGVQISSRYFASPLKQVRFQLLKTRKVRGAGIPTWLSESEANVLLKKALAA</sequence>
<dbReference type="OrthoDB" id="6726258at2759"/>
<dbReference type="Proteomes" id="UP000838756">
    <property type="component" value="Unassembled WGS sequence"/>
</dbReference>
<protein>
    <submittedName>
        <fullName evidence="1">Jg11678 protein</fullName>
    </submittedName>
</protein>
<comment type="caution">
    <text evidence="1">The sequence shown here is derived from an EMBL/GenBank/DDBJ whole genome shotgun (WGS) entry which is preliminary data.</text>
</comment>
<evidence type="ECO:0000313" key="1">
    <source>
        <dbReference type="EMBL" id="CAH2244558.1"/>
    </source>
</evidence>
<dbReference type="EMBL" id="CAKXAJ010025836">
    <property type="protein sequence ID" value="CAH2244558.1"/>
    <property type="molecule type" value="Genomic_DNA"/>
</dbReference>
<evidence type="ECO:0000313" key="2">
    <source>
        <dbReference type="Proteomes" id="UP000838756"/>
    </source>
</evidence>
<accession>A0A8S4RZT9</accession>
<gene>
    <name evidence="1" type="primary">jg11678</name>
    <name evidence="1" type="ORF">PAEG_LOCUS20490</name>
</gene>
<organism evidence="1 2">
    <name type="scientific">Pararge aegeria aegeria</name>
    <dbReference type="NCBI Taxonomy" id="348720"/>
    <lineage>
        <taxon>Eukaryota</taxon>
        <taxon>Metazoa</taxon>
        <taxon>Ecdysozoa</taxon>
        <taxon>Arthropoda</taxon>
        <taxon>Hexapoda</taxon>
        <taxon>Insecta</taxon>
        <taxon>Pterygota</taxon>
        <taxon>Neoptera</taxon>
        <taxon>Endopterygota</taxon>
        <taxon>Lepidoptera</taxon>
        <taxon>Glossata</taxon>
        <taxon>Ditrysia</taxon>
        <taxon>Papilionoidea</taxon>
        <taxon>Nymphalidae</taxon>
        <taxon>Satyrinae</taxon>
        <taxon>Satyrini</taxon>
        <taxon>Parargina</taxon>
        <taxon>Pararge</taxon>
    </lineage>
</organism>
<dbReference type="AlphaFoldDB" id="A0A8S4RZT9"/>
<reference evidence="1" key="1">
    <citation type="submission" date="2022-03" db="EMBL/GenBank/DDBJ databases">
        <authorList>
            <person name="Lindestad O."/>
        </authorList>
    </citation>
    <scope>NUCLEOTIDE SEQUENCE</scope>
</reference>
<proteinExistence type="predicted"/>
<keyword evidence="2" id="KW-1185">Reference proteome</keyword>
<name>A0A8S4RZT9_9NEOP</name>